<name>A0A6N6VMW9_9HYPH</name>
<dbReference type="AlphaFoldDB" id="A0A6N6VMW9"/>
<evidence type="ECO:0000313" key="2">
    <source>
        <dbReference type="EMBL" id="KAB7740094.1"/>
    </source>
</evidence>
<comment type="caution">
    <text evidence="2">The sequence shown here is derived from an EMBL/GenBank/DDBJ whole genome shotgun (WGS) entry which is preliminary data.</text>
</comment>
<evidence type="ECO:0000256" key="1">
    <source>
        <dbReference type="SAM" id="MobiDB-lite"/>
    </source>
</evidence>
<proteinExistence type="predicted"/>
<reference evidence="2 3" key="1">
    <citation type="submission" date="2019-09" db="EMBL/GenBank/DDBJ databases">
        <title>Parvibaculum sedimenti sp. nov., isolated from sediment.</title>
        <authorList>
            <person name="Wang Y."/>
        </authorList>
    </citation>
    <scope>NUCLEOTIDE SEQUENCE [LARGE SCALE GENOMIC DNA]</scope>
    <source>
        <strain evidence="2 3">HXT-9</strain>
    </source>
</reference>
<dbReference type="Proteomes" id="UP000468901">
    <property type="component" value="Unassembled WGS sequence"/>
</dbReference>
<keyword evidence="3" id="KW-1185">Reference proteome</keyword>
<evidence type="ECO:0000313" key="3">
    <source>
        <dbReference type="Proteomes" id="UP000468901"/>
    </source>
</evidence>
<dbReference type="RefSeq" id="WP_152215980.1">
    <property type="nucleotide sequence ID" value="NZ_WESC01000007.1"/>
</dbReference>
<feature type="region of interest" description="Disordered" evidence="1">
    <location>
        <begin position="22"/>
        <end position="43"/>
    </location>
</feature>
<accession>A0A6N6VMW9</accession>
<sequence length="126" mass="13969">MAELQQKVEIADEWSLLRRVRSDQHVPDGNGGKRPSSAAFRDPNMSVDALELLQRDGQDWDQTLSADPSAGVVTFPAGAARALKQDVVHEPLDQNFAHTEVRGKKNATVARELARVSRWLRQAPTD</sequence>
<protein>
    <submittedName>
        <fullName evidence="2">Uncharacterized protein</fullName>
    </submittedName>
</protein>
<organism evidence="2 3">
    <name type="scientific">Parvibaculum sedimenti</name>
    <dbReference type="NCBI Taxonomy" id="2608632"/>
    <lineage>
        <taxon>Bacteria</taxon>
        <taxon>Pseudomonadati</taxon>
        <taxon>Pseudomonadota</taxon>
        <taxon>Alphaproteobacteria</taxon>
        <taxon>Hyphomicrobiales</taxon>
        <taxon>Parvibaculaceae</taxon>
        <taxon>Parvibaculum</taxon>
    </lineage>
</organism>
<dbReference type="EMBL" id="WESC01000007">
    <property type="protein sequence ID" value="KAB7740094.1"/>
    <property type="molecule type" value="Genomic_DNA"/>
</dbReference>
<gene>
    <name evidence="2" type="ORF">F2P47_08760</name>
</gene>